<proteinExistence type="predicted"/>
<protein>
    <submittedName>
        <fullName evidence="2">Uncharacterized protein</fullName>
    </submittedName>
</protein>
<dbReference type="Proteomes" id="UP001489004">
    <property type="component" value="Unassembled WGS sequence"/>
</dbReference>
<organism evidence="2 3">
    <name type="scientific">[Myrmecia] bisecta</name>
    <dbReference type="NCBI Taxonomy" id="41462"/>
    <lineage>
        <taxon>Eukaryota</taxon>
        <taxon>Viridiplantae</taxon>
        <taxon>Chlorophyta</taxon>
        <taxon>core chlorophytes</taxon>
        <taxon>Trebouxiophyceae</taxon>
        <taxon>Trebouxiales</taxon>
        <taxon>Trebouxiaceae</taxon>
        <taxon>Myrmecia</taxon>
    </lineage>
</organism>
<keyword evidence="3" id="KW-1185">Reference proteome</keyword>
<comment type="caution">
    <text evidence="2">The sequence shown here is derived from an EMBL/GenBank/DDBJ whole genome shotgun (WGS) entry which is preliminary data.</text>
</comment>
<sequence>MSGQAVAFTPAQQHRLLSRGAVLLTYVLLILCTSALILGGVGLYVLTDLEHTAAVSQTLAASYWRRLNEWNPMISTAFVNGGLIGSVMCLKRLQDHREAQKLSGVRWLKYERPAKEDRAGQTARKKDVKKKR</sequence>
<evidence type="ECO:0000313" key="2">
    <source>
        <dbReference type="EMBL" id="KAK9828548.1"/>
    </source>
</evidence>
<keyword evidence="1" id="KW-0472">Membrane</keyword>
<keyword evidence="1" id="KW-1133">Transmembrane helix</keyword>
<dbReference type="AlphaFoldDB" id="A0AAW1R4Y2"/>
<name>A0AAW1R4Y2_9CHLO</name>
<gene>
    <name evidence="2" type="ORF">WJX72_000708</name>
</gene>
<feature type="transmembrane region" description="Helical" evidence="1">
    <location>
        <begin position="70"/>
        <end position="90"/>
    </location>
</feature>
<dbReference type="EMBL" id="JALJOR010000001">
    <property type="protein sequence ID" value="KAK9828548.1"/>
    <property type="molecule type" value="Genomic_DNA"/>
</dbReference>
<reference evidence="2 3" key="1">
    <citation type="journal article" date="2024" name="Nat. Commun.">
        <title>Phylogenomics reveals the evolutionary origins of lichenization in chlorophyte algae.</title>
        <authorList>
            <person name="Puginier C."/>
            <person name="Libourel C."/>
            <person name="Otte J."/>
            <person name="Skaloud P."/>
            <person name="Haon M."/>
            <person name="Grisel S."/>
            <person name="Petersen M."/>
            <person name="Berrin J.G."/>
            <person name="Delaux P.M."/>
            <person name="Dal Grande F."/>
            <person name="Keller J."/>
        </authorList>
    </citation>
    <scope>NUCLEOTIDE SEQUENCE [LARGE SCALE GENOMIC DNA]</scope>
    <source>
        <strain evidence="2 3">SAG 2043</strain>
    </source>
</reference>
<feature type="transmembrane region" description="Helical" evidence="1">
    <location>
        <begin position="21"/>
        <end position="46"/>
    </location>
</feature>
<keyword evidence="1" id="KW-0812">Transmembrane</keyword>
<accession>A0AAW1R4Y2</accession>
<evidence type="ECO:0000313" key="3">
    <source>
        <dbReference type="Proteomes" id="UP001489004"/>
    </source>
</evidence>
<evidence type="ECO:0000256" key="1">
    <source>
        <dbReference type="SAM" id="Phobius"/>
    </source>
</evidence>